<name>A0A7Y3ZVH5_9VIBR</name>
<proteinExistence type="predicted"/>
<evidence type="ECO:0000259" key="2">
    <source>
        <dbReference type="Pfam" id="PF13505"/>
    </source>
</evidence>
<dbReference type="InterPro" id="IPR027385">
    <property type="entry name" value="Beta-barrel_OMP"/>
</dbReference>
<dbReference type="SUPFAM" id="SSF56925">
    <property type="entry name" value="OMPA-like"/>
    <property type="match status" value="1"/>
</dbReference>
<sequence length="200" mass="22357">MKKVVLAALVTSASFQAVGSEYVSDGWYIGADVIGTTFEAEGSDSSPSSTSGAIAVGYDFKLSDSVVLGIEAEYADYGKFDFVVEDYQNDVYSLDIKALSFYAKPKYFVKESSFYFGVLAGISFYSAEREVTVSNVDFWGYTIDEVTYRDNETQNETEFVYGLEAGYAFNSHLLLNVGYRMGDLKNYEHDTWYAGLDYKF</sequence>
<evidence type="ECO:0000313" key="3">
    <source>
        <dbReference type="EMBL" id="NOH69857.1"/>
    </source>
</evidence>
<organism evidence="3 4">
    <name type="scientific">Vibrio pectenicida</name>
    <dbReference type="NCBI Taxonomy" id="62763"/>
    <lineage>
        <taxon>Bacteria</taxon>
        <taxon>Pseudomonadati</taxon>
        <taxon>Pseudomonadota</taxon>
        <taxon>Gammaproteobacteria</taxon>
        <taxon>Vibrionales</taxon>
        <taxon>Vibrionaceae</taxon>
        <taxon>Vibrio</taxon>
    </lineage>
</organism>
<accession>A0A7Y3ZVH5</accession>
<dbReference type="InterPro" id="IPR011250">
    <property type="entry name" value="OMP/PagP_B-barrel"/>
</dbReference>
<evidence type="ECO:0000256" key="1">
    <source>
        <dbReference type="ARBA" id="ARBA00022729"/>
    </source>
</evidence>
<gene>
    <name evidence="3" type="ORF">F0225_00685</name>
</gene>
<evidence type="ECO:0000313" key="4">
    <source>
        <dbReference type="Proteomes" id="UP000565719"/>
    </source>
</evidence>
<feature type="domain" description="Outer membrane protein beta-barrel" evidence="2">
    <location>
        <begin position="6"/>
        <end position="200"/>
    </location>
</feature>
<dbReference type="AlphaFoldDB" id="A0A7Y3ZVH5"/>
<protein>
    <submittedName>
        <fullName evidence="3">Porin family protein</fullName>
    </submittedName>
</protein>
<dbReference type="RefSeq" id="WP_171359559.1">
    <property type="nucleotide sequence ID" value="NZ_VTXC01000002.1"/>
</dbReference>
<dbReference type="EMBL" id="VTXC01000002">
    <property type="protein sequence ID" value="NOH69857.1"/>
    <property type="molecule type" value="Genomic_DNA"/>
</dbReference>
<dbReference type="Proteomes" id="UP000565719">
    <property type="component" value="Unassembled WGS sequence"/>
</dbReference>
<dbReference type="Pfam" id="PF13505">
    <property type="entry name" value="OMP_b-brl"/>
    <property type="match status" value="1"/>
</dbReference>
<dbReference type="Gene3D" id="2.40.160.20">
    <property type="match status" value="1"/>
</dbReference>
<reference evidence="3 4" key="1">
    <citation type="submission" date="2019-09" db="EMBL/GenBank/DDBJ databases">
        <title>Draft genome sequencing and comparative genomics of hatchery-associated Vibrios.</title>
        <authorList>
            <person name="Kehlet-Delgado H."/>
            <person name="Mueller R.S."/>
        </authorList>
    </citation>
    <scope>NUCLEOTIDE SEQUENCE [LARGE SCALE GENOMIC DNA]</scope>
    <source>
        <strain evidence="3 4">99-46-Y</strain>
    </source>
</reference>
<keyword evidence="1" id="KW-0732">Signal</keyword>
<comment type="caution">
    <text evidence="3">The sequence shown here is derived from an EMBL/GenBank/DDBJ whole genome shotgun (WGS) entry which is preliminary data.</text>
</comment>